<gene>
    <name evidence="1" type="ORF">MCHLO_00744</name>
</gene>
<accession>A0ABQ0KVZ7</accession>
<dbReference type="InterPro" id="IPR027417">
    <property type="entry name" value="P-loop_NTPase"/>
</dbReference>
<dbReference type="EMBL" id="DF838514">
    <property type="protein sequence ID" value="GAT43051.1"/>
    <property type="molecule type" value="Genomic_DNA"/>
</dbReference>
<name>A0ABQ0KVZ7_MYCCL</name>
<feature type="non-terminal residue" evidence="1">
    <location>
        <position position="1"/>
    </location>
</feature>
<dbReference type="Gene3D" id="3.40.50.300">
    <property type="entry name" value="P-loop containing nucleotide triphosphate hydrolases"/>
    <property type="match status" value="1"/>
</dbReference>
<dbReference type="Proteomes" id="UP000815677">
    <property type="component" value="Unassembled WGS sequence"/>
</dbReference>
<sequence length="56" mass="6254">ATRLICRDTVEERVMKIQAAKTSLISQVFSSSPMDAFGKIVAKTKRIEMLQNALDL</sequence>
<protein>
    <submittedName>
        <fullName evidence="1">Uncharacterized protein</fullName>
    </submittedName>
</protein>
<proteinExistence type="predicted"/>
<organism evidence="1 2">
    <name type="scientific">Mycena chlorophos</name>
    <name type="common">Agaric fungus</name>
    <name type="synonym">Agaricus chlorophos</name>
    <dbReference type="NCBI Taxonomy" id="658473"/>
    <lineage>
        <taxon>Eukaryota</taxon>
        <taxon>Fungi</taxon>
        <taxon>Dikarya</taxon>
        <taxon>Basidiomycota</taxon>
        <taxon>Agaricomycotina</taxon>
        <taxon>Agaricomycetes</taxon>
        <taxon>Agaricomycetidae</taxon>
        <taxon>Agaricales</taxon>
        <taxon>Marasmiineae</taxon>
        <taxon>Mycenaceae</taxon>
        <taxon>Mycena</taxon>
    </lineage>
</organism>
<reference evidence="1" key="1">
    <citation type="submission" date="2014-09" db="EMBL/GenBank/DDBJ databases">
        <title>Genome sequence of the luminous mushroom Mycena chlorophos for searching fungal bioluminescence genes.</title>
        <authorList>
            <person name="Tanaka Y."/>
            <person name="Kasuga D."/>
            <person name="Oba Y."/>
            <person name="Hase S."/>
            <person name="Sato K."/>
            <person name="Oba Y."/>
            <person name="Sakakibara Y."/>
        </authorList>
    </citation>
    <scope>NUCLEOTIDE SEQUENCE</scope>
</reference>
<evidence type="ECO:0000313" key="2">
    <source>
        <dbReference type="Proteomes" id="UP000815677"/>
    </source>
</evidence>
<keyword evidence="2" id="KW-1185">Reference proteome</keyword>
<evidence type="ECO:0000313" key="1">
    <source>
        <dbReference type="EMBL" id="GAT43051.1"/>
    </source>
</evidence>